<feature type="region of interest" description="Disordered" evidence="1">
    <location>
        <begin position="234"/>
        <end position="271"/>
    </location>
</feature>
<evidence type="ECO:0000313" key="2">
    <source>
        <dbReference type="EMBL" id="PWI69024.1"/>
    </source>
</evidence>
<feature type="region of interest" description="Disordered" evidence="1">
    <location>
        <begin position="1"/>
        <end position="26"/>
    </location>
</feature>
<gene>
    <name evidence="2" type="ORF">PCL_01409</name>
</gene>
<organism evidence="2 3">
    <name type="scientific">Purpureocillium lilacinum</name>
    <name type="common">Paecilomyces lilacinus</name>
    <dbReference type="NCBI Taxonomy" id="33203"/>
    <lineage>
        <taxon>Eukaryota</taxon>
        <taxon>Fungi</taxon>
        <taxon>Dikarya</taxon>
        <taxon>Ascomycota</taxon>
        <taxon>Pezizomycotina</taxon>
        <taxon>Sordariomycetes</taxon>
        <taxon>Hypocreomycetidae</taxon>
        <taxon>Hypocreales</taxon>
        <taxon>Ophiocordycipitaceae</taxon>
        <taxon>Purpureocillium</taxon>
    </lineage>
</organism>
<dbReference type="EMBL" id="LCWV01000013">
    <property type="protein sequence ID" value="PWI69024.1"/>
    <property type="molecule type" value="Genomic_DNA"/>
</dbReference>
<name>A0A2U3E3H0_PURLI</name>
<dbReference type="Proteomes" id="UP000245956">
    <property type="component" value="Unassembled WGS sequence"/>
</dbReference>
<sequence length="271" mass="28187">MAHVSSIVSTGGAMPPGRWVHRNDDGGASMSALRTARSWRLGGVTASGAGAGARAGSALTGVPAAWETGGGGAPLGPKDRRTAATHHPDPDSAWRRCILAGFLSPQKKKGEGKEPHDRPLYHVLSSLLVDWREPPHAAPERAEGFLLVLGSGTKRGADEIVHVDPDERSGKTYGKSKFGIWRAGEVGVPPDTFGSWGGGVRAWLAGQLILHSTVAKRVGSCAAREAGGLKVRARARCPPMPSASRRAPNTWHGVGRTGAAKDSRSGGSARA</sequence>
<proteinExistence type="predicted"/>
<reference evidence="2 3" key="1">
    <citation type="journal article" date="2016" name="Front. Microbiol.">
        <title>Genome and transcriptome sequences reveal the specific parasitism of the nematophagous Purpureocillium lilacinum 36-1.</title>
        <authorList>
            <person name="Xie J."/>
            <person name="Li S."/>
            <person name="Mo C."/>
            <person name="Xiao X."/>
            <person name="Peng D."/>
            <person name="Wang G."/>
            <person name="Xiao Y."/>
        </authorList>
    </citation>
    <scope>NUCLEOTIDE SEQUENCE [LARGE SCALE GENOMIC DNA]</scope>
    <source>
        <strain evidence="2 3">36-1</strain>
    </source>
</reference>
<accession>A0A2U3E3H0</accession>
<comment type="caution">
    <text evidence="2">The sequence shown here is derived from an EMBL/GenBank/DDBJ whole genome shotgun (WGS) entry which is preliminary data.</text>
</comment>
<protein>
    <submittedName>
        <fullName evidence="2">Uncharacterized protein</fullName>
    </submittedName>
</protein>
<dbReference type="AlphaFoldDB" id="A0A2U3E3H0"/>
<feature type="region of interest" description="Disordered" evidence="1">
    <location>
        <begin position="65"/>
        <end position="92"/>
    </location>
</feature>
<feature type="compositionally biased region" description="Basic and acidic residues" evidence="1">
    <location>
        <begin position="77"/>
        <end position="92"/>
    </location>
</feature>
<evidence type="ECO:0000313" key="3">
    <source>
        <dbReference type="Proteomes" id="UP000245956"/>
    </source>
</evidence>
<evidence type="ECO:0000256" key="1">
    <source>
        <dbReference type="SAM" id="MobiDB-lite"/>
    </source>
</evidence>